<comment type="subcellular location">
    <subcellularLocation>
        <location evidence="1">Nucleus</location>
    </subcellularLocation>
</comment>
<evidence type="ECO:0000259" key="4">
    <source>
        <dbReference type="Pfam" id="PF13358"/>
    </source>
</evidence>
<dbReference type="Gene3D" id="1.10.10.10">
    <property type="entry name" value="Winged helix-like DNA-binding domain superfamily/Winged helix DNA-binding domain"/>
    <property type="match status" value="1"/>
</dbReference>
<evidence type="ECO:0000313" key="5">
    <source>
        <dbReference type="EMBL" id="KAJ8728532.1"/>
    </source>
</evidence>
<dbReference type="InterPro" id="IPR047655">
    <property type="entry name" value="Transpos_IS630-like"/>
</dbReference>
<evidence type="ECO:0000256" key="1">
    <source>
        <dbReference type="ARBA" id="ARBA00004123"/>
    </source>
</evidence>
<evidence type="ECO:0008006" key="7">
    <source>
        <dbReference type="Google" id="ProtNLM"/>
    </source>
</evidence>
<reference evidence="5" key="1">
    <citation type="submission" date="2023-03" db="EMBL/GenBank/DDBJ databases">
        <title>Chromosome-level genomes of two armyworms, Mythimna separata and Mythimna loreyi, provide insights into the biosynthesis and reception of sex pheromones.</title>
        <authorList>
            <person name="Zhao H."/>
        </authorList>
    </citation>
    <scope>NUCLEOTIDE SEQUENCE</scope>
    <source>
        <strain evidence="5">BeijingLab</strain>
        <tissue evidence="5">Pupa</tissue>
    </source>
</reference>
<evidence type="ECO:0000313" key="6">
    <source>
        <dbReference type="Proteomes" id="UP001231518"/>
    </source>
</evidence>
<dbReference type="InterPro" id="IPR036397">
    <property type="entry name" value="RNaseH_sf"/>
</dbReference>
<dbReference type="PANTHER" id="PTHR23022">
    <property type="entry name" value="TRANSPOSABLE ELEMENT-RELATED"/>
    <property type="match status" value="1"/>
</dbReference>
<feature type="region of interest" description="Disordered" evidence="2">
    <location>
        <begin position="45"/>
        <end position="66"/>
    </location>
</feature>
<dbReference type="InterPro" id="IPR009057">
    <property type="entry name" value="Homeodomain-like_sf"/>
</dbReference>
<protein>
    <recommendedName>
        <fullName evidence="7">Transposase</fullName>
    </recommendedName>
</protein>
<dbReference type="Pfam" id="PF13358">
    <property type="entry name" value="DDE_3"/>
    <property type="match status" value="1"/>
</dbReference>
<dbReference type="GO" id="GO:0006313">
    <property type="term" value="P:DNA transposition"/>
    <property type="evidence" value="ECO:0007669"/>
    <property type="project" value="InterPro"/>
</dbReference>
<name>A0AAD7YT86_MYTSE</name>
<dbReference type="AlphaFoldDB" id="A0AAD7YT86"/>
<dbReference type="Pfam" id="PF13384">
    <property type="entry name" value="HTH_23"/>
    <property type="match status" value="1"/>
</dbReference>
<accession>A0AAD7YT86</accession>
<dbReference type="NCBIfam" id="NF033545">
    <property type="entry name" value="transpos_IS630"/>
    <property type="match status" value="1"/>
</dbReference>
<dbReference type="InterPro" id="IPR038717">
    <property type="entry name" value="Tc1-like_DDE_dom"/>
</dbReference>
<organism evidence="5 6">
    <name type="scientific">Mythimna separata</name>
    <name type="common">Oriental armyworm</name>
    <name type="synonym">Pseudaletia separata</name>
    <dbReference type="NCBI Taxonomy" id="271217"/>
    <lineage>
        <taxon>Eukaryota</taxon>
        <taxon>Metazoa</taxon>
        <taxon>Ecdysozoa</taxon>
        <taxon>Arthropoda</taxon>
        <taxon>Hexapoda</taxon>
        <taxon>Insecta</taxon>
        <taxon>Pterygota</taxon>
        <taxon>Neoptera</taxon>
        <taxon>Endopterygota</taxon>
        <taxon>Lepidoptera</taxon>
        <taxon>Glossata</taxon>
        <taxon>Ditrysia</taxon>
        <taxon>Noctuoidea</taxon>
        <taxon>Noctuidae</taxon>
        <taxon>Noctuinae</taxon>
        <taxon>Hadenini</taxon>
        <taxon>Mythimna</taxon>
    </lineage>
</organism>
<dbReference type="SUPFAM" id="SSF46689">
    <property type="entry name" value="Homeodomain-like"/>
    <property type="match status" value="1"/>
</dbReference>
<dbReference type="InterPro" id="IPR036388">
    <property type="entry name" value="WH-like_DNA-bd_sf"/>
</dbReference>
<dbReference type="Gene3D" id="3.30.420.10">
    <property type="entry name" value="Ribonuclease H-like superfamily/Ribonuclease H"/>
    <property type="match status" value="1"/>
</dbReference>
<evidence type="ECO:0000256" key="2">
    <source>
        <dbReference type="SAM" id="MobiDB-lite"/>
    </source>
</evidence>
<dbReference type="Proteomes" id="UP001231518">
    <property type="component" value="Chromosome 19"/>
</dbReference>
<dbReference type="InterPro" id="IPR052338">
    <property type="entry name" value="Transposase_5"/>
</dbReference>
<feature type="domain" description="Tc1-like transposase DDE" evidence="4">
    <location>
        <begin position="150"/>
        <end position="305"/>
    </location>
</feature>
<dbReference type="GO" id="GO:0003677">
    <property type="term" value="F:DNA binding"/>
    <property type="evidence" value="ECO:0007669"/>
    <property type="project" value="InterPro"/>
</dbReference>
<dbReference type="PANTHER" id="PTHR23022:SF134">
    <property type="entry name" value="TRANSPOSABLE ELEMENT TC1 TRANSPOSASE"/>
    <property type="match status" value="1"/>
</dbReference>
<dbReference type="InterPro" id="IPR002492">
    <property type="entry name" value="Transposase_Tc1-like"/>
</dbReference>
<dbReference type="GO" id="GO:0005634">
    <property type="term" value="C:nucleus"/>
    <property type="evidence" value="ECO:0007669"/>
    <property type="project" value="UniProtKB-SubCell"/>
</dbReference>
<feature type="domain" description="Transposase Tc1-like" evidence="3">
    <location>
        <begin position="69"/>
        <end position="140"/>
    </location>
</feature>
<gene>
    <name evidence="5" type="ORF">PYW07_006228</name>
</gene>
<sequence length="344" mass="39745">MPKQNELSLEKRVQIQLLYEQGKSQVEISKTVKCSRRSVQYAIQRFSTTGSHENRPRTGRKRITTDRQDRQLLRESLRNRKKTSSELAAELSEQIKKPISARTTRRRLQEAGLKGCKARKKPWLSDNNKKARLKWALKHRTFTAEDWSNVVWSDESNFEIFGTPGVTFVRRRVGEEFKPECVIPTVKHGGGSIMVWGCMTDSGVGELFVCEGRMDSTKYINVLETALLPSFTKLFGDTNMDGVKFQQDNAPCHKSARTMRWFRENNTELLDWPAQSPDLNPIEHLWGLLKRRVRRHTINNKEDLKRCLRLEWNSITVDDCKKLVNSLPKRISAVIKAKGGPTKY</sequence>
<keyword evidence="6" id="KW-1185">Reference proteome</keyword>
<dbReference type="EMBL" id="JARGEI010000007">
    <property type="protein sequence ID" value="KAJ8728532.1"/>
    <property type="molecule type" value="Genomic_DNA"/>
</dbReference>
<dbReference type="Pfam" id="PF01498">
    <property type="entry name" value="HTH_Tnp_Tc3_2"/>
    <property type="match status" value="1"/>
</dbReference>
<proteinExistence type="predicted"/>
<comment type="caution">
    <text evidence="5">The sequence shown here is derived from an EMBL/GenBank/DDBJ whole genome shotgun (WGS) entry which is preliminary data.</text>
</comment>
<evidence type="ECO:0000259" key="3">
    <source>
        <dbReference type="Pfam" id="PF01498"/>
    </source>
</evidence>
<dbReference type="GO" id="GO:0015074">
    <property type="term" value="P:DNA integration"/>
    <property type="evidence" value="ECO:0007669"/>
    <property type="project" value="InterPro"/>
</dbReference>